<dbReference type="AlphaFoldDB" id="A0A2W5CU49"/>
<organism evidence="1 4">
    <name type="scientific">Pseudomonas kuykendallii</name>
    <dbReference type="NCBI Taxonomy" id="1007099"/>
    <lineage>
        <taxon>Bacteria</taxon>
        <taxon>Pseudomonadati</taxon>
        <taxon>Pseudomonadota</taxon>
        <taxon>Gammaproteobacteria</taxon>
        <taxon>Pseudomonadales</taxon>
        <taxon>Pseudomonadaceae</taxon>
        <taxon>Pseudomonas</taxon>
    </lineage>
</organism>
<accession>A0A1H2RZU2</accession>
<dbReference type="InterPro" id="IPR013468">
    <property type="entry name" value="CHP02647"/>
</dbReference>
<dbReference type="OrthoDB" id="5600572at2"/>
<proteinExistence type="predicted"/>
<dbReference type="STRING" id="1007099.SAMN05216287_0490"/>
<reference evidence="2" key="1">
    <citation type="submission" date="2016-10" db="EMBL/GenBank/DDBJ databases">
        <authorList>
            <person name="de Groot N.N."/>
        </authorList>
    </citation>
    <scope>NUCLEOTIDE SEQUENCE [LARGE SCALE GENOMIC DNA]</scope>
    <source>
        <strain evidence="2">NRRL B-59562</strain>
    </source>
</reference>
<dbReference type="Proteomes" id="UP000249198">
    <property type="component" value="Unassembled WGS sequence"/>
</dbReference>
<keyword evidence="3" id="KW-1185">Reference proteome</keyword>
<dbReference type="EMBL" id="QFOH01000025">
    <property type="protein sequence ID" value="PZP21733.1"/>
    <property type="molecule type" value="Genomic_DNA"/>
</dbReference>
<name>A0A2W5CU49_9PSED</name>
<sequence>MSYTPELIAELEILALFNLANTQEGLKIHHTAAPSAIAAVRRLYDKGLVDAADGGYLTSLGLDAAEHAQSLLTILAFEPETA</sequence>
<reference evidence="1 4" key="3">
    <citation type="submission" date="2017-08" db="EMBL/GenBank/DDBJ databases">
        <title>Infants hospitalized years apart are colonized by the same room-sourced microbial strains.</title>
        <authorList>
            <person name="Brooks B."/>
            <person name="Olm M.R."/>
            <person name="Firek B.A."/>
            <person name="Baker R."/>
            <person name="Thomas B.C."/>
            <person name="Morowitz M.J."/>
            <person name="Banfield J.F."/>
        </authorList>
    </citation>
    <scope>NUCLEOTIDE SEQUENCE [LARGE SCALE GENOMIC DNA]</scope>
    <source>
        <strain evidence="1">S2_009_000_R2_77</strain>
    </source>
</reference>
<dbReference type="RefSeq" id="WP_090224306.1">
    <property type="nucleotide sequence ID" value="NZ_CAURGU010000004.1"/>
</dbReference>
<evidence type="ECO:0000313" key="2">
    <source>
        <dbReference type="EMBL" id="SDW24334.1"/>
    </source>
</evidence>
<evidence type="ECO:0000313" key="1">
    <source>
        <dbReference type="EMBL" id="PZP21733.1"/>
    </source>
</evidence>
<gene>
    <name evidence="1" type="ORF">DI599_17845</name>
    <name evidence="2" type="ORF">SAMN05216287_0490</name>
</gene>
<reference evidence="3" key="2">
    <citation type="submission" date="2016-10" db="EMBL/GenBank/DDBJ databases">
        <authorList>
            <person name="Varghese N."/>
            <person name="Submissions S."/>
        </authorList>
    </citation>
    <scope>NUCLEOTIDE SEQUENCE [LARGE SCALE GENOMIC DNA]</scope>
    <source>
        <strain evidence="3">NRRL B-59562</strain>
    </source>
</reference>
<dbReference type="NCBIfam" id="TIGR02647">
    <property type="entry name" value="DNA"/>
    <property type="match status" value="1"/>
</dbReference>
<dbReference type="Pfam" id="PF18918">
    <property type="entry name" value="DUF5669"/>
    <property type="match status" value="1"/>
</dbReference>
<dbReference type="EMBL" id="FNNU01000001">
    <property type="protein sequence ID" value="SDW24334.1"/>
    <property type="molecule type" value="Genomic_DNA"/>
</dbReference>
<evidence type="ECO:0000313" key="4">
    <source>
        <dbReference type="Proteomes" id="UP000249198"/>
    </source>
</evidence>
<accession>A0A2W5CU49</accession>
<dbReference type="Proteomes" id="UP000243778">
    <property type="component" value="Unassembled WGS sequence"/>
</dbReference>
<protein>
    <submittedName>
        <fullName evidence="1">TIGR02647 family protein</fullName>
    </submittedName>
</protein>
<evidence type="ECO:0000313" key="3">
    <source>
        <dbReference type="Proteomes" id="UP000243778"/>
    </source>
</evidence>